<keyword evidence="2" id="KW-1003">Cell membrane</keyword>
<evidence type="ECO:0000256" key="6">
    <source>
        <dbReference type="SAM" id="Phobius"/>
    </source>
</evidence>
<dbReference type="EMBL" id="WOAD01000001">
    <property type="protein sequence ID" value="MUI33394.1"/>
    <property type="molecule type" value="Genomic_DNA"/>
</dbReference>
<gene>
    <name evidence="7" type="ORF">GNQ48_00115</name>
</gene>
<dbReference type="PIRSF" id="PIRSF006324">
    <property type="entry name" value="LeuE"/>
    <property type="match status" value="1"/>
</dbReference>
<comment type="caution">
    <text evidence="7">The sequence shown here is derived from an EMBL/GenBank/DDBJ whole genome shotgun (WGS) entry which is preliminary data.</text>
</comment>
<feature type="transmembrane region" description="Helical" evidence="6">
    <location>
        <begin position="112"/>
        <end position="133"/>
    </location>
</feature>
<feature type="transmembrane region" description="Helical" evidence="6">
    <location>
        <begin position="145"/>
        <end position="166"/>
    </location>
</feature>
<dbReference type="RefSeq" id="WP_023101338.1">
    <property type="nucleotide sequence ID" value="NZ_CATOXZ010000001.1"/>
</dbReference>
<comment type="subcellular location">
    <subcellularLocation>
        <location evidence="1">Cell membrane</location>
        <topology evidence="1">Multi-pass membrane protein</topology>
    </subcellularLocation>
</comment>
<evidence type="ECO:0000256" key="3">
    <source>
        <dbReference type="ARBA" id="ARBA00022692"/>
    </source>
</evidence>
<feature type="transmembrane region" description="Helical" evidence="6">
    <location>
        <begin position="186"/>
        <end position="204"/>
    </location>
</feature>
<keyword evidence="5 6" id="KW-0472">Membrane</keyword>
<dbReference type="Pfam" id="PF01810">
    <property type="entry name" value="LysE"/>
    <property type="match status" value="1"/>
</dbReference>
<accession>A0A509J7D8</accession>
<proteinExistence type="predicted"/>
<evidence type="ECO:0000313" key="7">
    <source>
        <dbReference type="EMBL" id="MUI33394.1"/>
    </source>
</evidence>
<keyword evidence="3 6" id="KW-0812">Transmembrane</keyword>
<evidence type="ECO:0000256" key="5">
    <source>
        <dbReference type="ARBA" id="ARBA00023136"/>
    </source>
</evidence>
<organism evidence="7 8">
    <name type="scientific">Pseudomonas aeruginosa</name>
    <dbReference type="NCBI Taxonomy" id="287"/>
    <lineage>
        <taxon>Bacteria</taxon>
        <taxon>Pseudomonadati</taxon>
        <taxon>Pseudomonadota</taxon>
        <taxon>Gammaproteobacteria</taxon>
        <taxon>Pseudomonadales</taxon>
        <taxon>Pseudomonadaceae</taxon>
        <taxon>Pseudomonas</taxon>
    </lineage>
</organism>
<sequence length="209" mass="22252">MIGLPTLTLFVVAVLMLLLSPGPNMAFVMGHGMSLGWRGGAVAAAGIACADLLLTALTVSGVTALVASWPPAFDIIRYAGVLYLLWLAYGMLHDKAAAPTQTLSVLPLRQVFLRALLNSLLNPKALLFFMVFLPQFVEPSAGPVALQLMQLGGVLALVALLFHLLLGGLSGPLGAWLRRHRPFAVAQSRLLGLLMLGLALRLLLLGRER</sequence>
<evidence type="ECO:0000256" key="2">
    <source>
        <dbReference type="ARBA" id="ARBA00022475"/>
    </source>
</evidence>
<dbReference type="Proteomes" id="UP000433532">
    <property type="component" value="Unassembled WGS sequence"/>
</dbReference>
<dbReference type="GO" id="GO:0015171">
    <property type="term" value="F:amino acid transmembrane transporter activity"/>
    <property type="evidence" value="ECO:0007669"/>
    <property type="project" value="TreeGrafter"/>
</dbReference>
<feature type="transmembrane region" description="Helical" evidence="6">
    <location>
        <begin position="42"/>
        <end position="68"/>
    </location>
</feature>
<evidence type="ECO:0000313" key="8">
    <source>
        <dbReference type="Proteomes" id="UP000433532"/>
    </source>
</evidence>
<protein>
    <submittedName>
        <fullName evidence="7">LysE family translocator</fullName>
    </submittedName>
</protein>
<dbReference type="PANTHER" id="PTHR30086:SF20">
    <property type="entry name" value="ARGININE EXPORTER PROTEIN ARGO-RELATED"/>
    <property type="match status" value="1"/>
</dbReference>
<dbReference type="PANTHER" id="PTHR30086">
    <property type="entry name" value="ARGININE EXPORTER PROTEIN ARGO"/>
    <property type="match status" value="1"/>
</dbReference>
<evidence type="ECO:0000256" key="4">
    <source>
        <dbReference type="ARBA" id="ARBA00022989"/>
    </source>
</evidence>
<dbReference type="GO" id="GO:0005886">
    <property type="term" value="C:plasma membrane"/>
    <property type="evidence" value="ECO:0007669"/>
    <property type="project" value="UniProtKB-SubCell"/>
</dbReference>
<evidence type="ECO:0000256" key="1">
    <source>
        <dbReference type="ARBA" id="ARBA00004651"/>
    </source>
</evidence>
<dbReference type="InterPro" id="IPR001123">
    <property type="entry name" value="LeuE-type"/>
</dbReference>
<dbReference type="AlphaFoldDB" id="A0A509J7D8"/>
<reference evidence="7 8" key="1">
    <citation type="submission" date="2019-11" db="EMBL/GenBank/DDBJ databases">
        <title>Genomes of ocular Pseudomonas aeruginosa isolates.</title>
        <authorList>
            <person name="Khan M."/>
            <person name="Rice S.A."/>
            <person name="Willcox M.D.P."/>
            <person name="Stapleton F."/>
        </authorList>
    </citation>
    <scope>NUCLEOTIDE SEQUENCE [LARGE SCALE GENOMIC DNA]</scope>
    <source>
        <strain evidence="7 8">PA221</strain>
    </source>
</reference>
<name>A0A509J7D8_PSEAI</name>
<keyword evidence="4 6" id="KW-1133">Transmembrane helix</keyword>
<feature type="transmembrane region" description="Helical" evidence="6">
    <location>
        <begin position="75"/>
        <end position="92"/>
    </location>
</feature>